<dbReference type="EMBL" id="SOFL01000036">
    <property type="protein sequence ID" value="TFC01058.1"/>
    <property type="molecule type" value="Genomic_DNA"/>
</dbReference>
<dbReference type="PANTHER" id="PTHR10937:SF0">
    <property type="entry name" value="GLUTAMINE--FRUCTOSE-6-PHOSPHATE TRANSAMINASE (ISOMERIZING)"/>
    <property type="match status" value="1"/>
</dbReference>
<evidence type="ECO:0000313" key="7">
    <source>
        <dbReference type="Proteomes" id="UP000297907"/>
    </source>
</evidence>
<dbReference type="PANTHER" id="PTHR10937">
    <property type="entry name" value="GLUCOSAMINE--FRUCTOSE-6-PHOSPHATE AMINOTRANSFERASE, ISOMERIZING"/>
    <property type="match status" value="1"/>
</dbReference>
<reference evidence="6 7" key="1">
    <citation type="submission" date="2019-03" db="EMBL/GenBank/DDBJ databases">
        <title>Genomics of glacier-inhabiting Cryobacterium strains.</title>
        <authorList>
            <person name="Liu Q."/>
            <person name="Xin Y.-H."/>
        </authorList>
    </citation>
    <scope>NUCLEOTIDE SEQUENCE [LARGE SCALE GENOMIC DNA]</scope>
    <source>
        <strain evidence="6 7">RHLS22-1</strain>
    </source>
</reference>
<comment type="caution">
    <text evidence="6">The sequence shown here is derived from an EMBL/GenBank/DDBJ whole genome shotgun (WGS) entry which is preliminary data.</text>
</comment>
<comment type="catalytic activity">
    <reaction evidence="1">
        <text>D-fructose 6-phosphate + L-glutamine = D-glucosamine 6-phosphate + L-glutamate</text>
        <dbReference type="Rhea" id="RHEA:13237"/>
        <dbReference type="ChEBI" id="CHEBI:29985"/>
        <dbReference type="ChEBI" id="CHEBI:58359"/>
        <dbReference type="ChEBI" id="CHEBI:58725"/>
        <dbReference type="ChEBI" id="CHEBI:61527"/>
        <dbReference type="EC" id="2.6.1.16"/>
    </reaction>
</comment>
<dbReference type="GO" id="GO:0006487">
    <property type="term" value="P:protein N-linked glycosylation"/>
    <property type="evidence" value="ECO:0007669"/>
    <property type="project" value="TreeGrafter"/>
</dbReference>
<dbReference type="Proteomes" id="UP000297907">
    <property type="component" value="Unassembled WGS sequence"/>
</dbReference>
<accession>A0A4R8W5I7</accession>
<dbReference type="EC" id="2.6.1.16" evidence="2"/>
<evidence type="ECO:0000256" key="1">
    <source>
        <dbReference type="ARBA" id="ARBA00001031"/>
    </source>
</evidence>
<dbReference type="InterPro" id="IPR046348">
    <property type="entry name" value="SIS_dom_sf"/>
</dbReference>
<gene>
    <name evidence="6" type="ORF">E3O42_11325</name>
</gene>
<dbReference type="OrthoDB" id="367283at2"/>
<dbReference type="GO" id="GO:0006047">
    <property type="term" value="P:UDP-N-acetylglucosamine metabolic process"/>
    <property type="evidence" value="ECO:0007669"/>
    <property type="project" value="TreeGrafter"/>
</dbReference>
<dbReference type="InterPro" id="IPR001347">
    <property type="entry name" value="SIS_dom"/>
</dbReference>
<feature type="domain" description="SIS" evidence="5">
    <location>
        <begin position="38"/>
        <end position="180"/>
    </location>
</feature>
<evidence type="ECO:0000256" key="2">
    <source>
        <dbReference type="ARBA" id="ARBA00012916"/>
    </source>
</evidence>
<dbReference type="InterPro" id="IPR035466">
    <property type="entry name" value="GlmS/AgaS_SIS"/>
</dbReference>
<dbReference type="GO" id="GO:0004360">
    <property type="term" value="F:glutamine-fructose-6-phosphate transaminase (isomerizing) activity"/>
    <property type="evidence" value="ECO:0007669"/>
    <property type="project" value="UniProtKB-EC"/>
</dbReference>
<dbReference type="PROSITE" id="PS51464">
    <property type="entry name" value="SIS"/>
    <property type="match status" value="1"/>
</dbReference>
<sequence>MTQDTPTMTTDLTPFEIDVLEQPDALRALAHAASEVGLDELARRPWERVILTGMGSSHFAGIPTWQILAHAGTAAWAIDAGQLLDTPGLITPRSLVIATSQSGASGEIVELIDRLGDGRIPKAHLVGITSDPESPLATAADLFLPLHSGSEATVSTKSYLNSLAVHRQIIGAFTGEHRDIIREGILEVADSVERTLATTQVATLAGQALNFSHYRLATVGKRDHAATALFAGLITKESSKVAIEGHIGGQFRHGPFELAGPGLTVFIYGAYRSDTDLSIAHLADDLVATGSSVVLIGDLRVEGATTLGDRQTSPLGGLATGAVMAELFAIELAKANGVTPGAFAFGSKITTAL</sequence>
<keyword evidence="7" id="KW-1185">Reference proteome</keyword>
<dbReference type="SUPFAM" id="SSF53697">
    <property type="entry name" value="SIS domain"/>
    <property type="match status" value="1"/>
</dbReference>
<dbReference type="GO" id="GO:0006002">
    <property type="term" value="P:fructose 6-phosphate metabolic process"/>
    <property type="evidence" value="ECO:0007669"/>
    <property type="project" value="TreeGrafter"/>
</dbReference>
<dbReference type="GO" id="GO:0097367">
    <property type="term" value="F:carbohydrate derivative binding"/>
    <property type="evidence" value="ECO:0007669"/>
    <property type="project" value="InterPro"/>
</dbReference>
<protein>
    <recommendedName>
        <fullName evidence="3">Glutamine--fructose-6-phosphate aminotransferase [isomerizing]</fullName>
        <ecNumber evidence="2">2.6.1.16</ecNumber>
    </recommendedName>
</protein>
<evidence type="ECO:0000256" key="3">
    <source>
        <dbReference type="ARBA" id="ARBA00016090"/>
    </source>
</evidence>
<dbReference type="CDD" id="cd05008">
    <property type="entry name" value="SIS_GlmS_GlmD_1"/>
    <property type="match status" value="1"/>
</dbReference>
<dbReference type="AlphaFoldDB" id="A0A4R8W5I7"/>
<name>A0A4R8W5I7_9MICO</name>
<evidence type="ECO:0000313" key="6">
    <source>
        <dbReference type="EMBL" id="TFC01058.1"/>
    </source>
</evidence>
<dbReference type="Pfam" id="PF01380">
    <property type="entry name" value="SIS"/>
    <property type="match status" value="1"/>
</dbReference>
<evidence type="ECO:0000256" key="4">
    <source>
        <dbReference type="ARBA" id="ARBA00022737"/>
    </source>
</evidence>
<keyword evidence="4" id="KW-0677">Repeat</keyword>
<evidence type="ECO:0000259" key="5">
    <source>
        <dbReference type="PROSITE" id="PS51464"/>
    </source>
</evidence>
<organism evidence="6 7">
    <name type="scientific">Cryobacterium adonitolivorans</name>
    <dbReference type="NCBI Taxonomy" id="1259189"/>
    <lineage>
        <taxon>Bacteria</taxon>
        <taxon>Bacillati</taxon>
        <taxon>Actinomycetota</taxon>
        <taxon>Actinomycetes</taxon>
        <taxon>Micrococcales</taxon>
        <taxon>Microbacteriaceae</taxon>
        <taxon>Cryobacterium</taxon>
    </lineage>
</organism>
<dbReference type="Gene3D" id="3.40.50.10490">
    <property type="entry name" value="Glucose-6-phosphate isomerase like protein, domain 1"/>
    <property type="match status" value="2"/>
</dbReference>
<proteinExistence type="predicted"/>